<keyword evidence="2" id="KW-1133">Transmembrane helix</keyword>
<reference evidence="3 4" key="1">
    <citation type="submission" date="2008-07" db="EMBL/GenBank/DDBJ databases">
        <authorList>
            <person name="El-Sayed N."/>
            <person name="Caler E."/>
            <person name="Inman J."/>
            <person name="Amedeo P."/>
            <person name="Hass B."/>
            <person name="Wortman J."/>
        </authorList>
    </citation>
    <scope>NUCLEOTIDE SEQUENCE [LARGE SCALE GENOMIC DNA]</scope>
    <source>
        <strain evidence="4">ATCC 50983 / TXsc</strain>
    </source>
</reference>
<keyword evidence="4" id="KW-1185">Reference proteome</keyword>
<dbReference type="PANTHER" id="PTHR34211">
    <property type="entry name" value="CALCINEURIN-LIKE METALLO-PHOSPHOESTERASE SUPERFAMILY PROTEIN"/>
    <property type="match status" value="1"/>
</dbReference>
<dbReference type="AlphaFoldDB" id="C5KJV3"/>
<evidence type="ECO:0000256" key="2">
    <source>
        <dbReference type="SAM" id="Phobius"/>
    </source>
</evidence>
<feature type="compositionally biased region" description="Basic and acidic residues" evidence="1">
    <location>
        <begin position="368"/>
        <end position="389"/>
    </location>
</feature>
<protein>
    <submittedName>
        <fullName evidence="3">Uncharacterized protein</fullName>
    </submittedName>
</protein>
<evidence type="ECO:0000256" key="1">
    <source>
        <dbReference type="SAM" id="MobiDB-lite"/>
    </source>
</evidence>
<evidence type="ECO:0000313" key="4">
    <source>
        <dbReference type="Proteomes" id="UP000007800"/>
    </source>
</evidence>
<keyword evidence="2" id="KW-0812">Transmembrane</keyword>
<proteinExistence type="predicted"/>
<accession>C5KJV3</accession>
<evidence type="ECO:0000313" key="3">
    <source>
        <dbReference type="EMBL" id="EER15211.1"/>
    </source>
</evidence>
<feature type="region of interest" description="Disordered" evidence="1">
    <location>
        <begin position="364"/>
        <end position="392"/>
    </location>
</feature>
<keyword evidence="2" id="KW-0472">Membrane</keyword>
<dbReference type="EMBL" id="GG673648">
    <property type="protein sequence ID" value="EER15211.1"/>
    <property type="molecule type" value="Genomic_DNA"/>
</dbReference>
<dbReference type="InParanoid" id="C5KJV3"/>
<dbReference type="OMA" id="AMCISFT"/>
<name>C5KJV3_PERM5</name>
<dbReference type="RefSeq" id="XP_002783415.1">
    <property type="nucleotide sequence ID" value="XM_002783369.1"/>
</dbReference>
<dbReference type="PANTHER" id="PTHR34211:SF3">
    <property type="entry name" value="CALCINEURIN-LIKE METALLO-PHOSPHOESTERASE SUPERFAMILY PROTEIN"/>
    <property type="match status" value="1"/>
</dbReference>
<gene>
    <name evidence="3" type="ORF">Pmar_PMAR006941</name>
</gene>
<sequence length="412" mass="46119">MSFIADSLRVYLLSPYVMLGRVLRQPTAFLSLYEFIGLMVEAYDKIFRQSYVSLIGQIMYITMCIGCAEEQMGEAKRFIVGLIHGLCHSLAAVSAVCLVELLCEYLYTVTPTAPGGDSLEILDTTEAIIVSVLGPFWVSSARSTAVSSCYFLTQASMLPTPASLNSLFISITDLPSHAFHNRAGVCAAIQNNMPIDRFQYLRYIASVSPFLYIIMTPIASFIFGVYLLISLNYLGQHCTEAFSSLRIHDYKHFLRMWISPDTGDLHVFVIGIDHVARHWEADPYWDGKLLPKGSQVPSWKWITPSKYRPKSERKAEEDDLTLLARRVEQGLGPSPSDYRKPQPDGQPKLVDYFVVESSEKQAATIKQKQADDKKASREVITEDFSREESTTSEGSLLTRLATYLTVCPGLVA</sequence>
<dbReference type="GeneID" id="9062114"/>
<feature type="transmembrane region" description="Helical" evidence="2">
    <location>
        <begin position="203"/>
        <end position="229"/>
    </location>
</feature>
<dbReference type="Proteomes" id="UP000007800">
    <property type="component" value="Unassembled WGS sequence"/>
</dbReference>
<organism evidence="4">
    <name type="scientific">Perkinsus marinus (strain ATCC 50983 / TXsc)</name>
    <dbReference type="NCBI Taxonomy" id="423536"/>
    <lineage>
        <taxon>Eukaryota</taxon>
        <taxon>Sar</taxon>
        <taxon>Alveolata</taxon>
        <taxon>Perkinsozoa</taxon>
        <taxon>Perkinsea</taxon>
        <taxon>Perkinsida</taxon>
        <taxon>Perkinsidae</taxon>
        <taxon>Perkinsus</taxon>
    </lineage>
</organism>
<dbReference type="OrthoDB" id="1883418at2759"/>